<dbReference type="SUPFAM" id="SSF47413">
    <property type="entry name" value="lambda repressor-like DNA-binding domains"/>
    <property type="match status" value="1"/>
</dbReference>
<accession>A0A724WNU0</accession>
<evidence type="ECO:0000313" key="2">
    <source>
        <dbReference type="EMBL" id="HAE0520915.1"/>
    </source>
</evidence>
<feature type="domain" description="HTH cro/C1-type" evidence="1">
    <location>
        <begin position="15"/>
        <end position="69"/>
    </location>
</feature>
<name>A0A724WNU0_SALEP</name>
<dbReference type="InterPro" id="IPR010982">
    <property type="entry name" value="Lambda_DNA-bd_dom_sf"/>
</dbReference>
<proteinExistence type="predicted"/>
<comment type="caution">
    <text evidence="2">The sequence shown here is derived from an EMBL/GenBank/DDBJ whole genome shotgun (WGS) entry which is preliminary data.</text>
</comment>
<dbReference type="EMBL" id="DAAQRD010000046">
    <property type="protein sequence ID" value="HAE0520915.1"/>
    <property type="molecule type" value="Genomic_DNA"/>
</dbReference>
<dbReference type="AlphaFoldDB" id="A0A724WNU0"/>
<dbReference type="Gene3D" id="1.10.260.40">
    <property type="entry name" value="lambda repressor-like DNA-binding domains"/>
    <property type="match status" value="1"/>
</dbReference>
<dbReference type="InterPro" id="IPR001387">
    <property type="entry name" value="Cro/C1-type_HTH"/>
</dbReference>
<dbReference type="Pfam" id="PF13560">
    <property type="entry name" value="HTH_31"/>
    <property type="match status" value="1"/>
</dbReference>
<dbReference type="CDD" id="cd00093">
    <property type="entry name" value="HTH_XRE"/>
    <property type="match status" value="1"/>
</dbReference>
<organism evidence="2">
    <name type="scientific">Salmonella enteritidis PT4 (strain P125109)</name>
    <dbReference type="NCBI Taxonomy" id="550537"/>
    <lineage>
        <taxon>Bacteria</taxon>
        <taxon>Pseudomonadati</taxon>
        <taxon>Pseudomonadota</taxon>
        <taxon>Gammaproteobacteria</taxon>
        <taxon>Enterobacterales</taxon>
        <taxon>Enterobacteriaceae</taxon>
        <taxon>Salmonella</taxon>
    </lineage>
</organism>
<dbReference type="PROSITE" id="PS50943">
    <property type="entry name" value="HTH_CROC1"/>
    <property type="match status" value="1"/>
</dbReference>
<reference evidence="2" key="2">
    <citation type="submission" date="2019-01" db="EMBL/GenBank/DDBJ databases">
        <authorList>
            <consortium name="NCBI Pathogen Detection Project"/>
        </authorList>
    </citation>
    <scope>NUCLEOTIDE SEQUENCE</scope>
    <source>
        <strain evidence="2">P125109</strain>
    </source>
</reference>
<reference evidence="2" key="1">
    <citation type="journal article" date="2018" name="Genome Biol.">
        <title>SKESA: strategic k-mer extension for scrupulous assemblies.</title>
        <authorList>
            <person name="Souvorov A."/>
            <person name="Agarwala R."/>
            <person name="Lipman D.J."/>
        </authorList>
    </citation>
    <scope>NUCLEOTIDE SEQUENCE</scope>
    <source>
        <strain evidence="2">P125109</strain>
    </source>
</reference>
<sequence length="95" mass="11088">MKEGIQPIGQYGQRIRTLRERHQLDQHTLAELTKMTPEVIRCIENSIVDPSFSMIERLVRALQITSDHLLRHIYIWSSEVIGQYDRTTLIDIPSS</sequence>
<protein>
    <submittedName>
        <fullName evidence="2">XRE family transcriptional regulator</fullName>
    </submittedName>
</protein>
<gene>
    <name evidence="2" type="ORF">G2720_24270</name>
</gene>
<evidence type="ECO:0000259" key="1">
    <source>
        <dbReference type="PROSITE" id="PS50943"/>
    </source>
</evidence>
<dbReference type="GO" id="GO:0003677">
    <property type="term" value="F:DNA binding"/>
    <property type="evidence" value="ECO:0007669"/>
    <property type="project" value="InterPro"/>
</dbReference>
<dbReference type="SMART" id="SM00530">
    <property type="entry name" value="HTH_XRE"/>
    <property type="match status" value="1"/>
</dbReference>